<sequence>MSEFLGSRISLISKSDIRYSGVLHEINSEESTVSLENVRSFGTEGRKGNPAEEIAPSDQVYEYIVFRGSDVKDLRIEQAPAPPKENQPPKVPDDPAIVGARTRPHGAMPPGPGAGQGPRGPGYGQSPYQPSLFYPPPPPGQWGRGGPGPVPVQGFNGMAYPPPPGWFPGQGFPGGPGGPGGPGPWNSFGYPPGPGPQGPPVAPGQGMRGMPQHDNKPTPIGAGVDKQRLVGAPPVELPTEPKSLGQQPMQPARTGAAPTPPVESKPTAAEVKATAESLTTNSASTNVAVKKNVPPTGPKNSRITPAIPIPTAITARAGPQVTAATASVRPAGNQVNGSVNAAALKDATQAAKAAVAVAMSKLDTHHHPGDKPPSGPNTKHRELGPENPNAGAAMDNLTKKVNEMRINATNTTTTATATATTGKWRGRGGRPGGASKVDVPNADFDFQAGNAKFNKQDLVKQAIAGSPLTEAASNGPTLESAQPDDSALPIAYNKTTSFFDNISSESKDRAENGGHKLGGREWRGEEQRKNMETFGQGSVDGNGYRGGYRGRSRGRGTRGRGFGRGGGRGQGNGFHQPTSQ</sequence>
<keyword evidence="2" id="KW-1185">Reference proteome</keyword>
<accession>A0ACB9YMN0</accession>
<comment type="caution">
    <text evidence="1">The sequence shown here is derived from an EMBL/GenBank/DDBJ whole genome shotgun (WGS) entry which is preliminary data.</text>
</comment>
<name>A0ACB9YMN0_9PEZI</name>
<gene>
    <name evidence="1" type="ORF">F4820DRAFT_99104</name>
</gene>
<reference evidence="1 2" key="1">
    <citation type="journal article" date="2022" name="New Phytol.">
        <title>Ecological generalism drives hyperdiversity of secondary metabolite gene clusters in xylarialean endophytes.</title>
        <authorList>
            <person name="Franco M.E.E."/>
            <person name="Wisecaver J.H."/>
            <person name="Arnold A.E."/>
            <person name="Ju Y.M."/>
            <person name="Slot J.C."/>
            <person name="Ahrendt S."/>
            <person name="Moore L.P."/>
            <person name="Eastman K.E."/>
            <person name="Scott K."/>
            <person name="Konkel Z."/>
            <person name="Mondo S.J."/>
            <person name="Kuo A."/>
            <person name="Hayes R.D."/>
            <person name="Haridas S."/>
            <person name="Andreopoulos B."/>
            <person name="Riley R."/>
            <person name="LaButti K."/>
            <person name="Pangilinan J."/>
            <person name="Lipzen A."/>
            <person name="Amirebrahimi M."/>
            <person name="Yan J."/>
            <person name="Adam C."/>
            <person name="Keymanesh K."/>
            <person name="Ng V."/>
            <person name="Louie K."/>
            <person name="Northen T."/>
            <person name="Drula E."/>
            <person name="Henrissat B."/>
            <person name="Hsieh H.M."/>
            <person name="Youens-Clark K."/>
            <person name="Lutzoni F."/>
            <person name="Miadlikowska J."/>
            <person name="Eastwood D.C."/>
            <person name="Hamelin R.C."/>
            <person name="Grigoriev I.V."/>
            <person name="U'Ren J.M."/>
        </authorList>
    </citation>
    <scope>NUCLEOTIDE SEQUENCE [LARGE SCALE GENOMIC DNA]</scope>
    <source>
        <strain evidence="1 2">CBS 119005</strain>
    </source>
</reference>
<protein>
    <submittedName>
        <fullName evidence="1">Scd6-like Sm domain-containing protein</fullName>
    </submittedName>
</protein>
<dbReference type="EMBL" id="MU393579">
    <property type="protein sequence ID" value="KAI4860618.1"/>
    <property type="molecule type" value="Genomic_DNA"/>
</dbReference>
<evidence type="ECO:0000313" key="1">
    <source>
        <dbReference type="EMBL" id="KAI4860618.1"/>
    </source>
</evidence>
<dbReference type="Proteomes" id="UP001497700">
    <property type="component" value="Unassembled WGS sequence"/>
</dbReference>
<evidence type="ECO:0000313" key="2">
    <source>
        <dbReference type="Proteomes" id="UP001497700"/>
    </source>
</evidence>
<organism evidence="1 2">
    <name type="scientific">Hypoxylon rubiginosum</name>
    <dbReference type="NCBI Taxonomy" id="110542"/>
    <lineage>
        <taxon>Eukaryota</taxon>
        <taxon>Fungi</taxon>
        <taxon>Dikarya</taxon>
        <taxon>Ascomycota</taxon>
        <taxon>Pezizomycotina</taxon>
        <taxon>Sordariomycetes</taxon>
        <taxon>Xylariomycetidae</taxon>
        <taxon>Xylariales</taxon>
        <taxon>Hypoxylaceae</taxon>
        <taxon>Hypoxylon</taxon>
    </lineage>
</organism>
<proteinExistence type="predicted"/>